<evidence type="ECO:0000313" key="3">
    <source>
        <dbReference type="Proteomes" id="UP001295684"/>
    </source>
</evidence>
<evidence type="ECO:0000256" key="1">
    <source>
        <dbReference type="SAM" id="SignalP"/>
    </source>
</evidence>
<comment type="caution">
    <text evidence="2">The sequence shown here is derived from an EMBL/GenBank/DDBJ whole genome shotgun (WGS) entry which is preliminary data.</text>
</comment>
<evidence type="ECO:0000313" key="2">
    <source>
        <dbReference type="EMBL" id="CAI2377927.1"/>
    </source>
</evidence>
<proteinExistence type="predicted"/>
<dbReference type="Proteomes" id="UP001295684">
    <property type="component" value="Unassembled WGS sequence"/>
</dbReference>
<gene>
    <name evidence="2" type="ORF">ECRASSUSDP1_LOCUS19318</name>
</gene>
<protein>
    <submittedName>
        <fullName evidence="2">Uncharacterized protein</fullName>
    </submittedName>
</protein>
<feature type="signal peptide" evidence="1">
    <location>
        <begin position="1"/>
        <end position="21"/>
    </location>
</feature>
<dbReference type="AlphaFoldDB" id="A0AAD1XSE4"/>
<name>A0AAD1XSE4_EUPCR</name>
<dbReference type="EMBL" id="CAMPGE010019605">
    <property type="protein sequence ID" value="CAI2377927.1"/>
    <property type="molecule type" value="Genomic_DNA"/>
</dbReference>
<feature type="chain" id="PRO_5042120075" evidence="1">
    <location>
        <begin position="22"/>
        <end position="277"/>
    </location>
</feature>
<keyword evidence="1" id="KW-0732">Signal</keyword>
<keyword evidence="3" id="KW-1185">Reference proteome</keyword>
<sequence>MTIKFSSLLILLIGLISIASAEEDHGVFDSLSEMLTEGFLNNDNADAPKVEFPSEFTMRVTTDTAIYNSSVSMRIDSQKNRIWAKADYTSPLWGDYEAFQMALFPSTKIASLKINDECRSSVVKDIGYLYLNLILKSWGYYTKYDGLDDEGLHQFEFIKSVQKTMKNVTFHFKDMGQGKHVQLAKIKLNPAGLVLTVADPPTEATFQDSDFAFGEVECVDVPKEKVAEFRKALNQILSFITDILNEAYEAIEQSLEDKRIPQNVRDMLKSKMGRTYG</sequence>
<accession>A0AAD1XSE4</accession>
<reference evidence="2" key="1">
    <citation type="submission" date="2023-07" db="EMBL/GenBank/DDBJ databases">
        <authorList>
            <consortium name="AG Swart"/>
            <person name="Singh M."/>
            <person name="Singh A."/>
            <person name="Seah K."/>
            <person name="Emmerich C."/>
        </authorList>
    </citation>
    <scope>NUCLEOTIDE SEQUENCE</scope>
    <source>
        <strain evidence="2">DP1</strain>
    </source>
</reference>
<organism evidence="2 3">
    <name type="scientific">Euplotes crassus</name>
    <dbReference type="NCBI Taxonomy" id="5936"/>
    <lineage>
        <taxon>Eukaryota</taxon>
        <taxon>Sar</taxon>
        <taxon>Alveolata</taxon>
        <taxon>Ciliophora</taxon>
        <taxon>Intramacronucleata</taxon>
        <taxon>Spirotrichea</taxon>
        <taxon>Hypotrichia</taxon>
        <taxon>Euplotida</taxon>
        <taxon>Euplotidae</taxon>
        <taxon>Moneuplotes</taxon>
    </lineage>
</organism>